<dbReference type="Proteomes" id="UP001152799">
    <property type="component" value="Chromosome 1"/>
</dbReference>
<protein>
    <submittedName>
        <fullName evidence="2">Uncharacterized protein</fullName>
    </submittedName>
</protein>
<keyword evidence="1" id="KW-0812">Transmembrane</keyword>
<evidence type="ECO:0000313" key="2">
    <source>
        <dbReference type="EMBL" id="CAG9760707.1"/>
    </source>
</evidence>
<evidence type="ECO:0000256" key="1">
    <source>
        <dbReference type="SAM" id="Phobius"/>
    </source>
</evidence>
<accession>A0A9N9MI15</accession>
<dbReference type="AlphaFoldDB" id="A0A9N9MI15"/>
<reference evidence="2" key="1">
    <citation type="submission" date="2022-01" db="EMBL/GenBank/DDBJ databases">
        <authorList>
            <person name="King R."/>
        </authorList>
    </citation>
    <scope>NUCLEOTIDE SEQUENCE</scope>
</reference>
<keyword evidence="3" id="KW-1185">Reference proteome</keyword>
<evidence type="ECO:0000313" key="3">
    <source>
        <dbReference type="Proteomes" id="UP001152799"/>
    </source>
</evidence>
<feature type="transmembrane region" description="Helical" evidence="1">
    <location>
        <begin position="20"/>
        <end position="39"/>
    </location>
</feature>
<proteinExistence type="predicted"/>
<name>A0A9N9MI15_9CUCU</name>
<sequence length="50" mass="6309">MCWGQPQKQIFHLRTMYLDLHVFMLFALFFYVSTPRYLCFRHRRRHTMPS</sequence>
<keyword evidence="1" id="KW-1133">Transmembrane helix</keyword>
<dbReference type="EMBL" id="OU892277">
    <property type="protein sequence ID" value="CAG9760707.1"/>
    <property type="molecule type" value="Genomic_DNA"/>
</dbReference>
<organism evidence="2 3">
    <name type="scientific">Ceutorhynchus assimilis</name>
    <name type="common">cabbage seed weevil</name>
    <dbReference type="NCBI Taxonomy" id="467358"/>
    <lineage>
        <taxon>Eukaryota</taxon>
        <taxon>Metazoa</taxon>
        <taxon>Ecdysozoa</taxon>
        <taxon>Arthropoda</taxon>
        <taxon>Hexapoda</taxon>
        <taxon>Insecta</taxon>
        <taxon>Pterygota</taxon>
        <taxon>Neoptera</taxon>
        <taxon>Endopterygota</taxon>
        <taxon>Coleoptera</taxon>
        <taxon>Polyphaga</taxon>
        <taxon>Cucujiformia</taxon>
        <taxon>Curculionidae</taxon>
        <taxon>Ceutorhynchinae</taxon>
        <taxon>Ceutorhynchus</taxon>
    </lineage>
</organism>
<gene>
    <name evidence="2" type="ORF">CEUTPL_LOCUS1428</name>
</gene>
<keyword evidence="1" id="KW-0472">Membrane</keyword>